<comment type="caution">
    <text evidence="1">The sequence shown here is derived from an EMBL/GenBank/DDBJ whole genome shotgun (WGS) entry which is preliminary data.</text>
</comment>
<dbReference type="EMBL" id="LAZR01001217">
    <property type="protein sequence ID" value="KKN48532.1"/>
    <property type="molecule type" value="Genomic_DNA"/>
</dbReference>
<reference evidence="1" key="1">
    <citation type="journal article" date="2015" name="Nature">
        <title>Complex archaea that bridge the gap between prokaryotes and eukaryotes.</title>
        <authorList>
            <person name="Spang A."/>
            <person name="Saw J.H."/>
            <person name="Jorgensen S.L."/>
            <person name="Zaremba-Niedzwiedzka K."/>
            <person name="Martijn J."/>
            <person name="Lind A.E."/>
            <person name="van Eijk R."/>
            <person name="Schleper C."/>
            <person name="Guy L."/>
            <person name="Ettema T.J."/>
        </authorList>
    </citation>
    <scope>NUCLEOTIDE SEQUENCE</scope>
</reference>
<name>A0A0F9RFW8_9ZZZZ</name>
<gene>
    <name evidence="1" type="ORF">LCGC14_0652250</name>
</gene>
<proteinExistence type="predicted"/>
<dbReference type="AlphaFoldDB" id="A0A0F9RFW8"/>
<organism evidence="1">
    <name type="scientific">marine sediment metagenome</name>
    <dbReference type="NCBI Taxonomy" id="412755"/>
    <lineage>
        <taxon>unclassified sequences</taxon>
        <taxon>metagenomes</taxon>
        <taxon>ecological metagenomes</taxon>
    </lineage>
</organism>
<sequence>MTYEYLKLKGKEKLEWALDELRIELQKGTHTYHQCECDRRFCRKNKCVFCWCEDILKQSEDLK</sequence>
<evidence type="ECO:0000313" key="1">
    <source>
        <dbReference type="EMBL" id="KKN48532.1"/>
    </source>
</evidence>
<protein>
    <submittedName>
        <fullName evidence="1">Uncharacterized protein</fullName>
    </submittedName>
</protein>
<accession>A0A0F9RFW8</accession>